<feature type="transmembrane region" description="Helical" evidence="1">
    <location>
        <begin position="104"/>
        <end position="121"/>
    </location>
</feature>
<feature type="transmembrane region" description="Helical" evidence="1">
    <location>
        <begin position="70"/>
        <end position="92"/>
    </location>
</feature>
<keyword evidence="1" id="KW-0812">Transmembrane</keyword>
<accession>A0A518HH80</accession>
<dbReference type="EMBL" id="CP037423">
    <property type="protein sequence ID" value="QDV40201.1"/>
    <property type="molecule type" value="Genomic_DNA"/>
</dbReference>
<evidence type="ECO:0000313" key="3">
    <source>
        <dbReference type="Proteomes" id="UP000319004"/>
    </source>
</evidence>
<reference evidence="2 3" key="1">
    <citation type="submission" date="2019-03" db="EMBL/GenBank/DDBJ databases">
        <title>Deep-cultivation of Planctomycetes and their phenomic and genomic characterization uncovers novel biology.</title>
        <authorList>
            <person name="Wiegand S."/>
            <person name="Jogler M."/>
            <person name="Boedeker C."/>
            <person name="Pinto D."/>
            <person name="Vollmers J."/>
            <person name="Rivas-Marin E."/>
            <person name="Kohn T."/>
            <person name="Peeters S.H."/>
            <person name="Heuer A."/>
            <person name="Rast P."/>
            <person name="Oberbeckmann S."/>
            <person name="Bunk B."/>
            <person name="Jeske O."/>
            <person name="Meyerdierks A."/>
            <person name="Storesund J.E."/>
            <person name="Kallscheuer N."/>
            <person name="Luecker S."/>
            <person name="Lage O.M."/>
            <person name="Pohl T."/>
            <person name="Merkel B.J."/>
            <person name="Hornburger P."/>
            <person name="Mueller R.-W."/>
            <person name="Bruemmer F."/>
            <person name="Labrenz M."/>
            <person name="Spormann A.M."/>
            <person name="Op den Camp H."/>
            <person name="Overmann J."/>
            <person name="Amann R."/>
            <person name="Jetten M.S.M."/>
            <person name="Mascher T."/>
            <person name="Medema M.H."/>
            <person name="Devos D.P."/>
            <person name="Kaster A.-K."/>
            <person name="Ovreas L."/>
            <person name="Rohde M."/>
            <person name="Galperin M.Y."/>
            <person name="Jogler C."/>
        </authorList>
    </citation>
    <scope>NUCLEOTIDE SEQUENCE [LARGE SCALE GENOMIC DNA]</scope>
    <source>
        <strain evidence="2 3">Enr13</strain>
    </source>
</reference>
<gene>
    <name evidence="2" type="ORF">Enr13x_00070</name>
</gene>
<feature type="transmembrane region" description="Helical" evidence="1">
    <location>
        <begin position="16"/>
        <end position="34"/>
    </location>
</feature>
<evidence type="ECO:0000256" key="1">
    <source>
        <dbReference type="SAM" id="Phobius"/>
    </source>
</evidence>
<keyword evidence="3" id="KW-1185">Reference proteome</keyword>
<evidence type="ECO:0000313" key="2">
    <source>
        <dbReference type="EMBL" id="QDV40201.1"/>
    </source>
</evidence>
<keyword evidence="1" id="KW-1133">Transmembrane helix</keyword>
<feature type="transmembrane region" description="Helical" evidence="1">
    <location>
        <begin position="40"/>
        <end position="58"/>
    </location>
</feature>
<sequence length="144" mass="16348">MPPHFRQSLLAMPIQLSIRSLLIACTLSALWILLFRVASGLALTIVFLTPLPFALVYRRSVVNTPGLRVALVRVPLLLILFVMFVVGLSGPALAFERPNMDSNLLHLALYLPPAYLYSYAIEHKHRTLKETLDVYFGWWDRLSD</sequence>
<name>A0A518HH80_9BACT</name>
<keyword evidence="1" id="KW-0472">Membrane</keyword>
<protein>
    <submittedName>
        <fullName evidence="2">Uncharacterized protein</fullName>
    </submittedName>
</protein>
<organism evidence="2 3">
    <name type="scientific">Stieleria neptunia</name>
    <dbReference type="NCBI Taxonomy" id="2527979"/>
    <lineage>
        <taxon>Bacteria</taxon>
        <taxon>Pseudomonadati</taxon>
        <taxon>Planctomycetota</taxon>
        <taxon>Planctomycetia</taxon>
        <taxon>Pirellulales</taxon>
        <taxon>Pirellulaceae</taxon>
        <taxon>Stieleria</taxon>
    </lineage>
</organism>
<proteinExistence type="predicted"/>
<dbReference type="AlphaFoldDB" id="A0A518HH80"/>
<dbReference type="KEGG" id="snep:Enr13x_00070"/>
<dbReference type="Proteomes" id="UP000319004">
    <property type="component" value="Chromosome"/>
</dbReference>